<evidence type="ECO:0000256" key="3">
    <source>
        <dbReference type="ARBA" id="ARBA00022630"/>
    </source>
</evidence>
<feature type="binding site" evidence="11">
    <location>
        <begin position="95"/>
        <end position="97"/>
    </location>
    <ligand>
        <name>substrate</name>
    </ligand>
</feature>
<reference evidence="15 16" key="1">
    <citation type="submission" date="2017-10" db="EMBL/GenBank/DDBJ databases">
        <title>genome sequences of Staph epi in chlorhexidine trial.</title>
        <authorList>
            <person name="Greninger A.L."/>
            <person name="Addetia A."/>
            <person name="Qin X."/>
            <person name="Zerr D."/>
        </authorList>
    </citation>
    <scope>NUCLEOTIDE SEQUENCE [LARGE SCALE GENOMIC DNA]</scope>
    <source>
        <strain evidence="15 16">SCH-17</strain>
    </source>
</reference>
<dbReference type="AlphaFoldDB" id="A0A2G7HYV5"/>
<dbReference type="GO" id="GO:0016491">
    <property type="term" value="F:oxidoreductase activity"/>
    <property type="evidence" value="ECO:0007669"/>
    <property type="project" value="InterPro"/>
</dbReference>
<comment type="cofactor">
    <cofactor evidence="11">
        <name>Mg(2+)</name>
        <dbReference type="ChEBI" id="CHEBI:18420"/>
    </cofactor>
</comment>
<dbReference type="GO" id="GO:0008299">
    <property type="term" value="P:isoprenoid biosynthetic process"/>
    <property type="evidence" value="ECO:0007669"/>
    <property type="project" value="UniProtKB-UniRule"/>
</dbReference>
<dbReference type="EMBL" id="JADPYN010000003">
    <property type="protein sequence ID" value="MBF9302974.1"/>
    <property type="molecule type" value="Genomic_DNA"/>
</dbReference>
<evidence type="ECO:0000256" key="4">
    <source>
        <dbReference type="ARBA" id="ARBA00022643"/>
    </source>
</evidence>
<evidence type="ECO:0000259" key="12">
    <source>
        <dbReference type="Pfam" id="PF01070"/>
    </source>
</evidence>
<dbReference type="InterPro" id="IPR011179">
    <property type="entry name" value="IPdP_isomerase"/>
</dbReference>
<accession>A0A2G7HYV5</accession>
<comment type="subunit">
    <text evidence="10 11">Homooctamer. Dimer of tetramers.</text>
</comment>
<dbReference type="GeneID" id="50017978"/>
<evidence type="ECO:0000256" key="2">
    <source>
        <dbReference type="ARBA" id="ARBA00022490"/>
    </source>
</evidence>
<comment type="cofactor">
    <cofactor evidence="11">
        <name>NADPH</name>
        <dbReference type="ChEBI" id="CHEBI:57783"/>
    </cofactor>
</comment>
<organism evidence="14 17">
    <name type="scientific">Staphylococcus epidermidis</name>
    <dbReference type="NCBI Taxonomy" id="1282"/>
    <lineage>
        <taxon>Bacteria</taxon>
        <taxon>Bacillati</taxon>
        <taxon>Bacillota</taxon>
        <taxon>Bacilli</taxon>
        <taxon>Bacillales</taxon>
        <taxon>Staphylococcaceae</taxon>
        <taxon>Staphylococcus</taxon>
    </lineage>
</organism>
<comment type="caution">
    <text evidence="11">Lacks conserved residue(s) required for the propagation of feature annotation.</text>
</comment>
<evidence type="ECO:0000313" key="16">
    <source>
        <dbReference type="Proteomes" id="UP000228502"/>
    </source>
</evidence>
<keyword evidence="9 11" id="KW-0413">Isomerase</keyword>
<feature type="binding site" evidence="11">
    <location>
        <position position="186"/>
    </location>
    <ligand>
        <name>FMN</name>
        <dbReference type="ChEBI" id="CHEBI:58210"/>
    </ligand>
</feature>
<evidence type="ECO:0000256" key="1">
    <source>
        <dbReference type="ARBA" id="ARBA00001917"/>
    </source>
</evidence>
<evidence type="ECO:0000256" key="11">
    <source>
        <dbReference type="HAMAP-Rule" id="MF_00354"/>
    </source>
</evidence>
<comment type="similarity">
    <text evidence="11">Belongs to the IPP isomerase type 2 family.</text>
</comment>
<evidence type="ECO:0000256" key="6">
    <source>
        <dbReference type="ARBA" id="ARBA00022842"/>
    </source>
</evidence>
<dbReference type="RefSeq" id="WP_001831537.1">
    <property type="nucleotide sequence ID" value="NZ_AP019721.1"/>
</dbReference>
<feature type="binding site" evidence="11">
    <location>
        <begin position="283"/>
        <end position="284"/>
    </location>
    <ligand>
        <name>FMN</name>
        <dbReference type="ChEBI" id="CHEBI:58210"/>
    </ligand>
</feature>
<keyword evidence="2 11" id="KW-0963">Cytoplasm</keyword>
<feature type="binding site" evidence="11">
    <location>
        <position position="216"/>
    </location>
    <ligand>
        <name>FMN</name>
        <dbReference type="ChEBI" id="CHEBI:58210"/>
    </ligand>
</feature>
<evidence type="ECO:0000256" key="7">
    <source>
        <dbReference type="ARBA" id="ARBA00022857"/>
    </source>
</evidence>
<dbReference type="CDD" id="cd02811">
    <property type="entry name" value="IDI-2_FMN"/>
    <property type="match status" value="1"/>
</dbReference>
<evidence type="ECO:0000256" key="8">
    <source>
        <dbReference type="ARBA" id="ARBA00023229"/>
    </source>
</evidence>
<dbReference type="EMBL" id="JACGQI010000026">
    <property type="protein sequence ID" value="MBF2231054.1"/>
    <property type="molecule type" value="Genomic_DNA"/>
</dbReference>
<dbReference type="GO" id="GO:0000287">
    <property type="term" value="F:magnesium ion binding"/>
    <property type="evidence" value="ECO:0007669"/>
    <property type="project" value="UniProtKB-UniRule"/>
</dbReference>
<dbReference type="PANTHER" id="PTHR43665">
    <property type="entry name" value="ISOPENTENYL-DIPHOSPHATE DELTA-ISOMERASE"/>
    <property type="match status" value="1"/>
</dbReference>
<feature type="binding site" evidence="11">
    <location>
        <position position="95"/>
    </location>
    <ligand>
        <name>FMN</name>
        <dbReference type="ChEBI" id="CHEBI:58210"/>
    </ligand>
</feature>
<comment type="caution">
    <text evidence="14">The sequence shown here is derived from an EMBL/GenBank/DDBJ whole genome shotgun (WGS) entry which is preliminary data.</text>
</comment>
<dbReference type="SMR" id="A0A2G7HYV5"/>
<dbReference type="EC" id="5.3.3.2" evidence="11"/>
<evidence type="ECO:0000256" key="9">
    <source>
        <dbReference type="ARBA" id="ARBA00023235"/>
    </source>
</evidence>
<dbReference type="NCBIfam" id="TIGR02151">
    <property type="entry name" value="IPP_isom_2"/>
    <property type="match status" value="1"/>
</dbReference>
<keyword evidence="6 11" id="KW-0460">Magnesium</keyword>
<sequence>MSDSQREQRKNEHVEIAMSQKDALVSDFDKVRFVHHSIPSIDVSQVDMTSHTTKFDLAYPIYINAMTGGSDWTKQINEKLAIVARETGIAMAVGSTHAALRNPNMIETFSIVRKTNPKGTIFSNVGADVPVDKALQAVELLDAQALQIHVNSPQELVMPEGNREFASWMSNIESIVKRVDVPVIIKEVGFGMSKETLQALYDIGVNYVDVSGRGGTNFVDIENERRSNKDMNYLSQWGQSTVESLLESTEFQDRLNIFASGGLRTPLDAVKCLALGAKAIGMSRPFLNQVEQSGITNTVDYVESFIQHMKKIMTMLDAPNIERLRQADIVMSPELISWINQRGLHLNRK</sequence>
<name>A0A2G7HYV5_STAEP</name>
<dbReference type="InterPro" id="IPR000262">
    <property type="entry name" value="FMN-dep_DH"/>
</dbReference>
<reference evidence="14" key="3">
    <citation type="submission" date="2020-11" db="EMBL/GenBank/DDBJ databases">
        <title>Molecular epidemiology and genomic profiles of multidrug-resistant bacteria collected from clinical sources in South Africa.</title>
        <authorList>
            <person name="Asante J."/>
            <person name="Amoako D.G."/>
        </authorList>
    </citation>
    <scope>NUCLEOTIDE SEQUENCE</scope>
    <source>
        <strain evidence="14">C68</strain>
    </source>
</reference>
<dbReference type="Pfam" id="PF01070">
    <property type="entry name" value="FMN_dh"/>
    <property type="match status" value="1"/>
</dbReference>
<proteinExistence type="inferred from homology"/>
<dbReference type="Gene3D" id="3.20.20.70">
    <property type="entry name" value="Aldolase class I"/>
    <property type="match status" value="1"/>
</dbReference>
<dbReference type="Proteomes" id="UP000622362">
    <property type="component" value="Unassembled WGS sequence"/>
</dbReference>
<dbReference type="HAMAP" id="MF_00354">
    <property type="entry name" value="Idi_2"/>
    <property type="match status" value="1"/>
</dbReference>
<gene>
    <name evidence="11" type="primary">fni</name>
    <name evidence="15" type="ORF">CTJ08_05970</name>
    <name evidence="13" type="ORF">H3963_11640</name>
    <name evidence="14" type="ORF">I3V53_02565</name>
</gene>
<dbReference type="GO" id="GO:0010181">
    <property type="term" value="F:FMN binding"/>
    <property type="evidence" value="ECO:0007669"/>
    <property type="project" value="UniProtKB-UniRule"/>
</dbReference>
<dbReference type="GO" id="GO:0070402">
    <property type="term" value="F:NADPH binding"/>
    <property type="evidence" value="ECO:0007669"/>
    <property type="project" value="UniProtKB-UniRule"/>
</dbReference>
<keyword evidence="7 11" id="KW-0521">NADP</keyword>
<keyword evidence="8 11" id="KW-0414">Isoprene biosynthesis</keyword>
<comment type="catalytic activity">
    <reaction evidence="11">
        <text>isopentenyl diphosphate = dimethylallyl diphosphate</text>
        <dbReference type="Rhea" id="RHEA:23284"/>
        <dbReference type="ChEBI" id="CHEBI:57623"/>
        <dbReference type="ChEBI" id="CHEBI:128769"/>
        <dbReference type="EC" id="5.3.3.2"/>
    </reaction>
</comment>
<dbReference type="GO" id="GO:0005737">
    <property type="term" value="C:cytoplasm"/>
    <property type="evidence" value="ECO:0007669"/>
    <property type="project" value="UniProtKB-SubCell"/>
</dbReference>
<feature type="binding site" evidence="11">
    <location>
        <position position="211"/>
    </location>
    <ligand>
        <name>FMN</name>
        <dbReference type="ChEBI" id="CHEBI:58210"/>
    </ligand>
</feature>
<keyword evidence="5 11" id="KW-0479">Metal-binding</keyword>
<evidence type="ECO:0000313" key="14">
    <source>
        <dbReference type="EMBL" id="MBF9302974.1"/>
    </source>
</evidence>
<reference evidence="13" key="2">
    <citation type="submission" date="2020-08" db="EMBL/GenBank/DDBJ databases">
        <title>Changes in the skin microbiome associated with squamous cell carcinoma in transplant recipients.</title>
        <authorList>
            <person name="Zaugg J."/>
            <person name="Krueger A."/>
            <person name="Lachner N."/>
        </authorList>
    </citation>
    <scope>NUCLEOTIDE SEQUENCE</scope>
    <source>
        <strain evidence="13">R5988</strain>
    </source>
</reference>
<dbReference type="PANTHER" id="PTHR43665:SF1">
    <property type="entry name" value="ISOPENTENYL-DIPHOSPHATE DELTA-ISOMERASE"/>
    <property type="match status" value="1"/>
</dbReference>
<feature type="binding site" evidence="11">
    <location>
        <position position="155"/>
    </location>
    <ligand>
        <name>Mg(2+)</name>
        <dbReference type="ChEBI" id="CHEBI:18420"/>
    </ligand>
</feature>
<dbReference type="PIRSF" id="PIRSF003314">
    <property type="entry name" value="IPP_isomerase"/>
    <property type="match status" value="1"/>
</dbReference>
<keyword evidence="3 11" id="KW-0285">Flavoprotein</keyword>
<dbReference type="OrthoDB" id="9795032at2"/>
<evidence type="ECO:0000256" key="5">
    <source>
        <dbReference type="ARBA" id="ARBA00022723"/>
    </source>
</evidence>
<evidence type="ECO:0000313" key="15">
    <source>
        <dbReference type="EMBL" id="PIH10248.1"/>
    </source>
</evidence>
<comment type="cofactor">
    <cofactor evidence="1 11">
        <name>FMN</name>
        <dbReference type="ChEBI" id="CHEBI:58210"/>
    </cofactor>
</comment>
<feature type="domain" description="FMN-dependent dehydrogenase" evidence="12">
    <location>
        <begin position="165"/>
        <end position="328"/>
    </location>
</feature>
<feature type="binding site" evidence="11">
    <location>
        <begin position="262"/>
        <end position="264"/>
    </location>
    <ligand>
        <name>FMN</name>
        <dbReference type="ChEBI" id="CHEBI:58210"/>
    </ligand>
</feature>
<dbReference type="InterPro" id="IPR013785">
    <property type="entry name" value="Aldolase_TIM"/>
</dbReference>
<evidence type="ECO:0000313" key="13">
    <source>
        <dbReference type="EMBL" id="MBF2231054.1"/>
    </source>
</evidence>
<comment type="subcellular location">
    <subcellularLocation>
        <location evidence="11">Cytoplasm</location>
    </subcellularLocation>
</comment>
<dbReference type="EMBL" id="PEJG01000006">
    <property type="protein sequence ID" value="PIH10248.1"/>
    <property type="molecule type" value="Genomic_DNA"/>
</dbReference>
<feature type="binding site" evidence="11">
    <location>
        <position position="154"/>
    </location>
    <ligand>
        <name>substrate</name>
    </ligand>
</feature>
<feature type="binding site" evidence="11">
    <location>
        <position position="124"/>
    </location>
    <ligand>
        <name>FMN</name>
        <dbReference type="ChEBI" id="CHEBI:58210"/>
    </ligand>
</feature>
<evidence type="ECO:0000313" key="17">
    <source>
        <dbReference type="Proteomes" id="UP000622362"/>
    </source>
</evidence>
<dbReference type="Proteomes" id="UP000228502">
    <property type="component" value="Unassembled WGS sequence"/>
</dbReference>
<dbReference type="OMA" id="WDWGIPT"/>
<keyword evidence="4 11" id="KW-0288">FMN</keyword>
<evidence type="ECO:0000256" key="10">
    <source>
        <dbReference type="ARBA" id="ARBA00025810"/>
    </source>
</evidence>
<protein>
    <recommendedName>
        <fullName evidence="11">Isopentenyl-diphosphate delta-isomerase</fullName>
        <shortName evidence="11">IPP isomerase</shortName>
        <ecNumber evidence="11">5.3.3.2</ecNumber>
    </recommendedName>
    <alternativeName>
        <fullName evidence="11">Isopentenyl diphosphate:dimethylallyl diphosphate isomerase</fullName>
    </alternativeName>
    <alternativeName>
        <fullName evidence="11">Isopentenyl pyrophosphate isomerase</fullName>
    </alternativeName>
    <alternativeName>
        <fullName evidence="11">Type 2 isopentenyl diphosphate isomerase</fullName>
        <shortName evidence="11">IDI-2</shortName>
    </alternativeName>
</protein>
<comment type="function">
    <text evidence="11">Involved in the biosynthesis of isoprenoids. Catalyzes the 1,3-allylic rearrangement of the homoallylic substrate isopentenyl (IPP) to its allylic isomer, dimethylallyl diphosphate (DMAPP).</text>
</comment>
<dbReference type="Proteomes" id="UP000648077">
    <property type="component" value="Unassembled WGS sequence"/>
</dbReference>
<dbReference type="SUPFAM" id="SSF51395">
    <property type="entry name" value="FMN-linked oxidoreductases"/>
    <property type="match status" value="1"/>
</dbReference>
<feature type="binding site" evidence="11">
    <location>
        <begin position="9"/>
        <end position="10"/>
    </location>
    <ligand>
        <name>substrate</name>
    </ligand>
</feature>
<feature type="binding site" evidence="11">
    <location>
        <begin position="65"/>
        <end position="67"/>
    </location>
    <ligand>
        <name>FMN</name>
        <dbReference type="ChEBI" id="CHEBI:58210"/>
    </ligand>
</feature>
<dbReference type="GO" id="GO:0004452">
    <property type="term" value="F:isopentenyl-diphosphate delta-isomerase activity"/>
    <property type="evidence" value="ECO:0007669"/>
    <property type="project" value="UniProtKB-UniRule"/>
</dbReference>